<dbReference type="AlphaFoldDB" id="A0A4P7CTL9"/>
<keyword evidence="2" id="KW-0732">Signal</keyword>
<organism evidence="3 4">
    <name type="scientific">Paraburkholderia pallida</name>
    <dbReference type="NCBI Taxonomy" id="2547399"/>
    <lineage>
        <taxon>Bacteria</taxon>
        <taxon>Pseudomonadati</taxon>
        <taxon>Pseudomonadota</taxon>
        <taxon>Betaproteobacteria</taxon>
        <taxon>Burkholderiales</taxon>
        <taxon>Burkholderiaceae</taxon>
        <taxon>Paraburkholderia</taxon>
    </lineage>
</organism>
<name>A0A4P7CTL9_9BURK</name>
<feature type="region of interest" description="Disordered" evidence="1">
    <location>
        <begin position="45"/>
        <end position="119"/>
    </location>
</feature>
<gene>
    <name evidence="3" type="ORF">E1956_08350</name>
</gene>
<accession>A0A4P7CTL9</accession>
<evidence type="ECO:0000313" key="4">
    <source>
        <dbReference type="Proteomes" id="UP000295727"/>
    </source>
</evidence>
<keyword evidence="4" id="KW-1185">Reference proteome</keyword>
<feature type="compositionally biased region" description="Polar residues" evidence="1">
    <location>
        <begin position="73"/>
        <end position="85"/>
    </location>
</feature>
<dbReference type="KEGG" id="ppai:E1956_08350"/>
<sequence>MKSDRLFRRAGSGWRRHAVLAGSVMALALASAGAHASGQPLILDTQRGISDGQSGTVLQNAPLSPEPMVQMKSLPTLNGTGTDGSQVPIIVEPYVQVPGGGGRPPRPSPQPLQHSAPPQ</sequence>
<dbReference type="Proteomes" id="UP000295727">
    <property type="component" value="Chromosome 1"/>
</dbReference>
<evidence type="ECO:0000256" key="2">
    <source>
        <dbReference type="SAM" id="SignalP"/>
    </source>
</evidence>
<dbReference type="OrthoDB" id="8971208at2"/>
<feature type="signal peptide" evidence="2">
    <location>
        <begin position="1"/>
        <end position="36"/>
    </location>
</feature>
<protein>
    <submittedName>
        <fullName evidence="3">Uncharacterized protein</fullName>
    </submittedName>
</protein>
<feature type="chain" id="PRO_5020710952" evidence="2">
    <location>
        <begin position="37"/>
        <end position="119"/>
    </location>
</feature>
<proteinExistence type="predicted"/>
<reference evidence="3 4" key="1">
    <citation type="submission" date="2019-03" db="EMBL/GenBank/DDBJ databases">
        <title>Paraburkholderia sp. 7MH5, isolated from subtropical forest soil.</title>
        <authorList>
            <person name="Gao Z.-H."/>
            <person name="Qiu L.-H."/>
        </authorList>
    </citation>
    <scope>NUCLEOTIDE SEQUENCE [LARGE SCALE GENOMIC DNA]</scope>
    <source>
        <strain evidence="3 4">7MH5</strain>
    </source>
</reference>
<evidence type="ECO:0000313" key="3">
    <source>
        <dbReference type="EMBL" id="QBQ97183.1"/>
    </source>
</evidence>
<evidence type="ECO:0000256" key="1">
    <source>
        <dbReference type="SAM" id="MobiDB-lite"/>
    </source>
</evidence>
<feature type="compositionally biased region" description="Polar residues" evidence="1">
    <location>
        <begin position="47"/>
        <end position="62"/>
    </location>
</feature>
<dbReference type="EMBL" id="CP038148">
    <property type="protein sequence ID" value="QBQ97183.1"/>
    <property type="molecule type" value="Genomic_DNA"/>
</dbReference>